<sequence length="119" mass="13472">MVYFPIIEAFQAKVFLNVALTRCRVWAEDGNHTRIGGDEEGDYHFCDGGYDMIIGTGRDLPTDWYWIIVKTQAGIDDYLTQPFNSHSCVCVSGTVRKLKFSGYPVDDIEKCDVGKCDFD</sequence>
<name>A0A397VG12_9GLOM</name>
<evidence type="ECO:0000313" key="2">
    <source>
        <dbReference type="Proteomes" id="UP000266673"/>
    </source>
</evidence>
<comment type="caution">
    <text evidence="1">The sequence shown here is derived from an EMBL/GenBank/DDBJ whole genome shotgun (WGS) entry which is preliminary data.</text>
</comment>
<proteinExistence type="predicted"/>
<evidence type="ECO:0000313" key="1">
    <source>
        <dbReference type="EMBL" id="RIB20738.1"/>
    </source>
</evidence>
<organism evidence="1 2">
    <name type="scientific">Gigaspora rosea</name>
    <dbReference type="NCBI Taxonomy" id="44941"/>
    <lineage>
        <taxon>Eukaryota</taxon>
        <taxon>Fungi</taxon>
        <taxon>Fungi incertae sedis</taxon>
        <taxon>Mucoromycota</taxon>
        <taxon>Glomeromycotina</taxon>
        <taxon>Glomeromycetes</taxon>
        <taxon>Diversisporales</taxon>
        <taxon>Gigasporaceae</taxon>
        <taxon>Gigaspora</taxon>
    </lineage>
</organism>
<gene>
    <name evidence="1" type="ORF">C2G38_2034986</name>
</gene>
<accession>A0A397VG12</accession>
<dbReference type="Proteomes" id="UP000266673">
    <property type="component" value="Unassembled WGS sequence"/>
</dbReference>
<dbReference type="EMBL" id="QKWP01000400">
    <property type="protein sequence ID" value="RIB20738.1"/>
    <property type="molecule type" value="Genomic_DNA"/>
</dbReference>
<keyword evidence="2" id="KW-1185">Reference proteome</keyword>
<dbReference type="AlphaFoldDB" id="A0A397VG12"/>
<reference evidence="1 2" key="1">
    <citation type="submission" date="2018-06" db="EMBL/GenBank/DDBJ databases">
        <title>Comparative genomics reveals the genomic features of Rhizophagus irregularis, R. cerebriforme, R. diaphanum and Gigaspora rosea, and their symbiotic lifestyle signature.</title>
        <authorList>
            <person name="Morin E."/>
            <person name="San Clemente H."/>
            <person name="Chen E.C.H."/>
            <person name="De La Providencia I."/>
            <person name="Hainaut M."/>
            <person name="Kuo A."/>
            <person name="Kohler A."/>
            <person name="Murat C."/>
            <person name="Tang N."/>
            <person name="Roy S."/>
            <person name="Loubradou J."/>
            <person name="Henrissat B."/>
            <person name="Grigoriev I.V."/>
            <person name="Corradi N."/>
            <person name="Roux C."/>
            <person name="Martin F.M."/>
        </authorList>
    </citation>
    <scope>NUCLEOTIDE SEQUENCE [LARGE SCALE GENOMIC DNA]</scope>
    <source>
        <strain evidence="1 2">DAOM 194757</strain>
    </source>
</reference>
<protein>
    <submittedName>
        <fullName evidence="1">Uncharacterized protein</fullName>
    </submittedName>
</protein>